<dbReference type="PANTHER" id="PTHR15071">
    <property type="entry name" value="MANNOSE-6-PHOSPHATE RECEPTOR FAMILY MEMBER"/>
    <property type="match status" value="1"/>
</dbReference>
<keyword evidence="14" id="KW-0496">Mitochondrion</keyword>
<comment type="caution">
    <text evidence="22">The sequence shown here is derived from an EMBL/GenBank/DDBJ whole genome shotgun (WGS) entry which is preliminary data.</text>
</comment>
<keyword evidence="10" id="KW-0653">Protein transport</keyword>
<evidence type="ECO:0000256" key="3">
    <source>
        <dbReference type="ARBA" id="ARBA00004472"/>
    </source>
</evidence>
<dbReference type="GO" id="GO:0031966">
    <property type="term" value="C:mitochondrial membrane"/>
    <property type="evidence" value="ECO:0007669"/>
    <property type="project" value="UniProtKB-SubCell"/>
</dbReference>
<keyword evidence="8 19" id="KW-0812">Transmembrane</keyword>
<comment type="subcellular location">
    <subcellularLocation>
        <location evidence="2">Cytoplasmic vesicle membrane</location>
        <topology evidence="2">Single-pass type I membrane protein</topology>
    </subcellularLocation>
    <subcellularLocation>
        <location evidence="4">Golgi apparatus membrane</location>
        <topology evidence="4">Single-pass type I membrane protein</topology>
    </subcellularLocation>
    <subcellularLocation>
        <location evidence="1">Mitochondrion membrane</location>
        <topology evidence="1">Single-pass membrane protein</topology>
    </subcellularLocation>
    <subcellularLocation>
        <location evidence="3">Preautophagosomal structure membrane</location>
        <topology evidence="3">Single-pass type I membrane protein</topology>
    </subcellularLocation>
</comment>
<dbReference type="Proteomes" id="UP000275385">
    <property type="component" value="Unassembled WGS sequence"/>
</dbReference>
<evidence type="ECO:0000256" key="19">
    <source>
        <dbReference type="SAM" id="Phobius"/>
    </source>
</evidence>
<feature type="region of interest" description="Disordered" evidence="18">
    <location>
        <begin position="181"/>
        <end position="230"/>
    </location>
</feature>
<keyword evidence="12" id="KW-0072">Autophagy</keyword>
<feature type="chain" id="PRO_5019468618" description="Autophagy-related protein 27" evidence="20">
    <location>
        <begin position="35"/>
        <end position="360"/>
    </location>
</feature>
<evidence type="ECO:0000256" key="13">
    <source>
        <dbReference type="ARBA" id="ARBA00023034"/>
    </source>
</evidence>
<evidence type="ECO:0000256" key="1">
    <source>
        <dbReference type="ARBA" id="ARBA00004304"/>
    </source>
</evidence>
<dbReference type="InterPro" id="IPR018939">
    <property type="entry name" value="Autophagy-rel_prot_27"/>
</dbReference>
<evidence type="ECO:0000256" key="5">
    <source>
        <dbReference type="ARBA" id="ARBA00005363"/>
    </source>
</evidence>
<dbReference type="EMBL" id="QVQW01000036">
    <property type="protein sequence ID" value="RKU43996.1"/>
    <property type="molecule type" value="Genomic_DNA"/>
</dbReference>
<evidence type="ECO:0000256" key="6">
    <source>
        <dbReference type="ARBA" id="ARBA00013776"/>
    </source>
</evidence>
<evidence type="ECO:0000256" key="4">
    <source>
        <dbReference type="ARBA" id="ARBA00004614"/>
    </source>
</evidence>
<dbReference type="GO" id="GO:0034045">
    <property type="term" value="C:phagophore assembly site membrane"/>
    <property type="evidence" value="ECO:0007669"/>
    <property type="project" value="UniProtKB-SubCell"/>
</dbReference>
<evidence type="ECO:0000256" key="10">
    <source>
        <dbReference type="ARBA" id="ARBA00022927"/>
    </source>
</evidence>
<proteinExistence type="inferred from homology"/>
<keyword evidence="11 19" id="KW-1133">Transmembrane helix</keyword>
<feature type="transmembrane region" description="Helical" evidence="19">
    <location>
        <begin position="287"/>
        <end position="307"/>
    </location>
</feature>
<dbReference type="GO" id="GO:0000139">
    <property type="term" value="C:Golgi membrane"/>
    <property type="evidence" value="ECO:0007669"/>
    <property type="project" value="UniProtKB-SubCell"/>
</dbReference>
<keyword evidence="7" id="KW-0813">Transport</keyword>
<name>A0A420Y7W8_9PEZI</name>
<evidence type="ECO:0000256" key="12">
    <source>
        <dbReference type="ARBA" id="ARBA00023006"/>
    </source>
</evidence>
<keyword evidence="15 19" id="KW-0472">Membrane</keyword>
<dbReference type="GO" id="GO:0015031">
    <property type="term" value="P:protein transport"/>
    <property type="evidence" value="ECO:0007669"/>
    <property type="project" value="UniProtKB-KW"/>
</dbReference>
<reference evidence="22 23" key="1">
    <citation type="submission" date="2018-08" db="EMBL/GenBank/DDBJ databases">
        <title>Draft genome of the lignicolous fungus Coniochaeta pulveracea.</title>
        <authorList>
            <person name="Borstlap C.J."/>
            <person name="De Witt R.N."/>
            <person name="Botha A."/>
            <person name="Volschenk H."/>
        </authorList>
    </citation>
    <scope>NUCLEOTIDE SEQUENCE [LARGE SCALE GENOMIC DNA]</scope>
    <source>
        <strain evidence="22 23">CAB683</strain>
    </source>
</reference>
<evidence type="ECO:0000313" key="23">
    <source>
        <dbReference type="Proteomes" id="UP000275385"/>
    </source>
</evidence>
<feature type="domain" description="MRH" evidence="21">
    <location>
        <begin position="41"/>
        <end position="270"/>
    </location>
</feature>
<keyword evidence="23" id="KW-1185">Reference proteome</keyword>
<evidence type="ECO:0000256" key="17">
    <source>
        <dbReference type="ARBA" id="ARBA00023329"/>
    </source>
</evidence>
<keyword evidence="13" id="KW-0333">Golgi apparatus</keyword>
<evidence type="ECO:0000256" key="7">
    <source>
        <dbReference type="ARBA" id="ARBA00022448"/>
    </source>
</evidence>
<evidence type="ECO:0000256" key="16">
    <source>
        <dbReference type="ARBA" id="ARBA00023157"/>
    </source>
</evidence>
<evidence type="ECO:0000256" key="11">
    <source>
        <dbReference type="ARBA" id="ARBA00022989"/>
    </source>
</evidence>
<dbReference type="PANTHER" id="PTHR15071:SF13">
    <property type="entry name" value="AUTOPHAGY-RELATED PROTEIN 27"/>
    <property type="match status" value="1"/>
</dbReference>
<keyword evidence="16" id="KW-1015">Disulfide bond</keyword>
<dbReference type="AlphaFoldDB" id="A0A420Y7W8"/>
<dbReference type="OrthoDB" id="29460at2759"/>
<dbReference type="InterPro" id="IPR009011">
    <property type="entry name" value="Man6P_isomerase_rcpt-bd_dom_sf"/>
</dbReference>
<protein>
    <recommendedName>
        <fullName evidence="6">Autophagy-related protein 27</fullName>
    </recommendedName>
</protein>
<evidence type="ECO:0000256" key="15">
    <source>
        <dbReference type="ARBA" id="ARBA00023136"/>
    </source>
</evidence>
<feature type="signal peptide" evidence="20">
    <location>
        <begin position="1"/>
        <end position="34"/>
    </location>
</feature>
<evidence type="ECO:0000313" key="22">
    <source>
        <dbReference type="EMBL" id="RKU43996.1"/>
    </source>
</evidence>
<dbReference type="GO" id="GO:0030659">
    <property type="term" value="C:cytoplasmic vesicle membrane"/>
    <property type="evidence" value="ECO:0007669"/>
    <property type="project" value="UniProtKB-SubCell"/>
</dbReference>
<accession>A0A420Y7W8</accession>
<dbReference type="PROSITE" id="PS51914">
    <property type="entry name" value="MRH"/>
    <property type="match status" value="1"/>
</dbReference>
<evidence type="ECO:0000256" key="9">
    <source>
        <dbReference type="ARBA" id="ARBA00022729"/>
    </source>
</evidence>
<evidence type="ECO:0000259" key="21">
    <source>
        <dbReference type="PROSITE" id="PS51914"/>
    </source>
</evidence>
<feature type="compositionally biased region" description="Basic and acidic residues" evidence="18">
    <location>
        <begin position="198"/>
        <end position="223"/>
    </location>
</feature>
<evidence type="ECO:0000256" key="18">
    <source>
        <dbReference type="SAM" id="MobiDB-lite"/>
    </source>
</evidence>
<evidence type="ECO:0000256" key="14">
    <source>
        <dbReference type="ARBA" id="ARBA00023128"/>
    </source>
</evidence>
<dbReference type="Gene3D" id="2.70.130.10">
    <property type="entry name" value="Mannose-6-phosphate receptor binding domain"/>
    <property type="match status" value="1"/>
</dbReference>
<keyword evidence="9 20" id="KW-0732">Signal</keyword>
<evidence type="ECO:0000256" key="20">
    <source>
        <dbReference type="SAM" id="SignalP"/>
    </source>
</evidence>
<sequence length="360" mass="40615">MKLSTYQRRPDASPRSLTLATALLLLAAPHAISAADVPSMLDCSKVIVDETKFDFSPLKGPHTITTSEFHPPTFTNTTYTLDLCAYLKRKDDVKKGDECPNNTKVCAIKHLIDPRKEKDNDFIEAVIPLAGNLANHGGKAFEWTATRLKSSDSVADKKREGVRIVMKGGVYEGREQKAAVEMVCDPERTGDEGEWESEDKYDKEGSKEKREVETSEDDKKEEDGGGQDEVGWVEKQLKKDNASLIWEGYTRTDNVDTLQLTWYTKYACEKRAPNEGERPPADESKSWGFFTWLVILVFMATASYLIFGSWLNYNRYGARGWDLLPHGDTLRDLPYLLKDWFRRLLNTMQGSGSRGGYSAV</sequence>
<comment type="similarity">
    <text evidence="5">Belongs to the ATG27 family.</text>
</comment>
<dbReference type="InterPro" id="IPR044865">
    <property type="entry name" value="MRH_dom"/>
</dbReference>
<evidence type="ECO:0000256" key="8">
    <source>
        <dbReference type="ARBA" id="ARBA00022692"/>
    </source>
</evidence>
<organism evidence="22 23">
    <name type="scientific">Coniochaeta pulveracea</name>
    <dbReference type="NCBI Taxonomy" id="177199"/>
    <lineage>
        <taxon>Eukaryota</taxon>
        <taxon>Fungi</taxon>
        <taxon>Dikarya</taxon>
        <taxon>Ascomycota</taxon>
        <taxon>Pezizomycotina</taxon>
        <taxon>Sordariomycetes</taxon>
        <taxon>Sordariomycetidae</taxon>
        <taxon>Coniochaetales</taxon>
        <taxon>Coniochaetaceae</taxon>
        <taxon>Coniochaeta</taxon>
    </lineage>
</organism>
<dbReference type="GO" id="GO:0006914">
    <property type="term" value="P:autophagy"/>
    <property type="evidence" value="ECO:0007669"/>
    <property type="project" value="UniProtKB-KW"/>
</dbReference>
<dbReference type="STRING" id="177199.A0A420Y7W8"/>
<keyword evidence="17" id="KW-0968">Cytoplasmic vesicle</keyword>
<dbReference type="Pfam" id="PF09451">
    <property type="entry name" value="ATG27"/>
    <property type="match status" value="1"/>
</dbReference>
<gene>
    <name evidence="22" type="ORF">DL546_006636</name>
</gene>
<evidence type="ECO:0000256" key="2">
    <source>
        <dbReference type="ARBA" id="ARBA00004358"/>
    </source>
</evidence>